<accession>A0A494RCD3</accession>
<gene>
    <name evidence="1" type="ORF">D8I30_01085</name>
</gene>
<evidence type="ECO:0000313" key="2">
    <source>
        <dbReference type="Proteomes" id="UP000276984"/>
    </source>
</evidence>
<dbReference type="OrthoDB" id="145933at2"/>
<dbReference type="SUPFAM" id="SSF52540">
    <property type="entry name" value="P-loop containing nucleoside triphosphate hydrolases"/>
    <property type="match status" value="1"/>
</dbReference>
<protein>
    <recommendedName>
        <fullName evidence="3">DUF1611 domain-containing protein</fullName>
    </recommendedName>
</protein>
<dbReference type="AlphaFoldDB" id="A0A494RCD3"/>
<name>A0A494RCD3_9CAUL</name>
<dbReference type="Gene3D" id="3.40.50.300">
    <property type="entry name" value="P-loop containing nucleotide triphosphate hydrolases"/>
    <property type="match status" value="1"/>
</dbReference>
<reference evidence="1 2" key="1">
    <citation type="submission" date="2018-10" db="EMBL/GenBank/DDBJ databases">
        <title>Complete genome sequence of Brevundimonas naejangsanensis BRV3.</title>
        <authorList>
            <person name="Berrios L."/>
            <person name="Ely B."/>
        </authorList>
    </citation>
    <scope>NUCLEOTIDE SEQUENCE [LARGE SCALE GENOMIC DNA]</scope>
    <source>
        <strain evidence="1 2">BRV3</strain>
    </source>
</reference>
<evidence type="ECO:0008006" key="3">
    <source>
        <dbReference type="Google" id="ProtNLM"/>
    </source>
</evidence>
<organism evidence="1 2">
    <name type="scientific">Brevundimonas naejangsanensis</name>
    <dbReference type="NCBI Taxonomy" id="588932"/>
    <lineage>
        <taxon>Bacteria</taxon>
        <taxon>Pseudomonadati</taxon>
        <taxon>Pseudomonadota</taxon>
        <taxon>Alphaproteobacteria</taxon>
        <taxon>Caulobacterales</taxon>
        <taxon>Caulobacteraceae</taxon>
        <taxon>Brevundimonas</taxon>
    </lineage>
</organism>
<dbReference type="EMBL" id="CP032707">
    <property type="protein sequence ID" value="AYG93935.1"/>
    <property type="molecule type" value="Genomic_DNA"/>
</dbReference>
<keyword evidence="2" id="KW-1185">Reference proteome</keyword>
<dbReference type="Proteomes" id="UP000276984">
    <property type="component" value="Chromosome"/>
</dbReference>
<dbReference type="InterPro" id="IPR027417">
    <property type="entry name" value="P-loop_NTPase"/>
</dbReference>
<sequence>MRPRIIVVLGTSMNSGKTTINRQLVSGLSRAGRRPGAAKVTGTGSGGDFWVMADAGAHAVADFTDVGYASTYKIPTDLLEKAAIDLVTHLSSQGCGVILLEIADGLLHQQNIELLQTDFFRTFVDGVMFAACDSMGAVLGVSQLQALGVPVLGVSGSFTASELLVKEAARACSAPIYTKEELADPVRAIEIVGLTTDAAAPSPPIETFNPATYYVGYRDRRSRDARGLKAGQWRGKERRLQSLNGFHVGDFGIAETAAAHPSASVAP</sequence>
<evidence type="ECO:0000313" key="1">
    <source>
        <dbReference type="EMBL" id="AYG93935.1"/>
    </source>
</evidence>
<proteinExistence type="predicted"/>
<dbReference type="RefSeq" id="WP_121481095.1">
    <property type="nucleotide sequence ID" value="NZ_CP032707.1"/>
</dbReference>